<accession>A0A9D1AFT0</accession>
<reference evidence="7" key="1">
    <citation type="submission" date="2020-10" db="EMBL/GenBank/DDBJ databases">
        <authorList>
            <person name="Gilroy R."/>
        </authorList>
    </citation>
    <scope>NUCLEOTIDE SEQUENCE</scope>
    <source>
        <strain evidence="7">ChiW25-3613</strain>
    </source>
</reference>
<comment type="cofactor">
    <cofactor evidence="1">
        <name>FMN</name>
        <dbReference type="ChEBI" id="CHEBI:58210"/>
    </cofactor>
</comment>
<dbReference type="EMBL" id="DVHB01000058">
    <property type="protein sequence ID" value="HIR39372.1"/>
    <property type="molecule type" value="Genomic_DNA"/>
</dbReference>
<name>A0A9D1AFT0_9FIRM</name>
<dbReference type="InterPro" id="IPR000415">
    <property type="entry name" value="Nitroreductase-like"/>
</dbReference>
<dbReference type="Pfam" id="PF00881">
    <property type="entry name" value="Nitroreductase"/>
    <property type="match status" value="1"/>
</dbReference>
<organism evidence="7 8">
    <name type="scientific">Candidatus Coproplasma stercoripullorum</name>
    <dbReference type="NCBI Taxonomy" id="2840751"/>
    <lineage>
        <taxon>Bacteria</taxon>
        <taxon>Bacillati</taxon>
        <taxon>Bacillota</taxon>
        <taxon>Clostridia</taxon>
        <taxon>Eubacteriales</taxon>
        <taxon>Candidatus Coproplasma</taxon>
    </lineage>
</organism>
<protein>
    <submittedName>
        <fullName evidence="7">Nitroreductase family protein</fullName>
    </submittedName>
</protein>
<dbReference type="PANTHER" id="PTHR43673">
    <property type="entry name" value="NAD(P)H NITROREDUCTASE YDGI-RELATED"/>
    <property type="match status" value="1"/>
</dbReference>
<comment type="caution">
    <text evidence="7">The sequence shown here is derived from an EMBL/GenBank/DDBJ whole genome shotgun (WGS) entry which is preliminary data.</text>
</comment>
<dbReference type="SUPFAM" id="SSF55469">
    <property type="entry name" value="FMN-dependent nitroreductase-like"/>
    <property type="match status" value="1"/>
</dbReference>
<evidence type="ECO:0000313" key="7">
    <source>
        <dbReference type="EMBL" id="HIR39372.1"/>
    </source>
</evidence>
<evidence type="ECO:0000256" key="4">
    <source>
        <dbReference type="ARBA" id="ARBA00022643"/>
    </source>
</evidence>
<evidence type="ECO:0000256" key="2">
    <source>
        <dbReference type="ARBA" id="ARBA00007118"/>
    </source>
</evidence>
<dbReference type="CDD" id="cd02150">
    <property type="entry name" value="nitroreductase"/>
    <property type="match status" value="1"/>
</dbReference>
<gene>
    <name evidence="7" type="ORF">IAB90_03215</name>
</gene>
<dbReference type="Gene3D" id="3.40.109.10">
    <property type="entry name" value="NADH Oxidase"/>
    <property type="match status" value="1"/>
</dbReference>
<reference evidence="7" key="2">
    <citation type="journal article" date="2021" name="PeerJ">
        <title>Extensive microbial diversity within the chicken gut microbiome revealed by metagenomics and culture.</title>
        <authorList>
            <person name="Gilroy R."/>
            <person name="Ravi A."/>
            <person name="Getino M."/>
            <person name="Pursley I."/>
            <person name="Horton D.L."/>
            <person name="Alikhan N.F."/>
            <person name="Baker D."/>
            <person name="Gharbi K."/>
            <person name="Hall N."/>
            <person name="Watson M."/>
            <person name="Adriaenssens E.M."/>
            <person name="Foster-Nyarko E."/>
            <person name="Jarju S."/>
            <person name="Secka A."/>
            <person name="Antonio M."/>
            <person name="Oren A."/>
            <person name="Chaudhuri R.R."/>
            <person name="La Ragione R."/>
            <person name="Hildebrand F."/>
            <person name="Pallen M.J."/>
        </authorList>
    </citation>
    <scope>NUCLEOTIDE SEQUENCE</scope>
    <source>
        <strain evidence="7">ChiW25-3613</strain>
    </source>
</reference>
<keyword evidence="5" id="KW-0560">Oxidoreductase</keyword>
<evidence type="ECO:0000256" key="1">
    <source>
        <dbReference type="ARBA" id="ARBA00001917"/>
    </source>
</evidence>
<keyword evidence="4" id="KW-0288">FMN</keyword>
<dbReference type="PANTHER" id="PTHR43673:SF2">
    <property type="entry name" value="NITROREDUCTASE"/>
    <property type="match status" value="1"/>
</dbReference>
<proteinExistence type="inferred from homology"/>
<dbReference type="GO" id="GO:0016491">
    <property type="term" value="F:oxidoreductase activity"/>
    <property type="evidence" value="ECO:0007669"/>
    <property type="project" value="UniProtKB-KW"/>
</dbReference>
<keyword evidence="3" id="KW-0285">Flavoprotein</keyword>
<evidence type="ECO:0000256" key="5">
    <source>
        <dbReference type="ARBA" id="ARBA00023002"/>
    </source>
</evidence>
<dbReference type="AlphaFoldDB" id="A0A9D1AFT0"/>
<evidence type="ECO:0000259" key="6">
    <source>
        <dbReference type="Pfam" id="PF00881"/>
    </source>
</evidence>
<feature type="domain" description="Nitroreductase" evidence="6">
    <location>
        <begin position="7"/>
        <end position="68"/>
    </location>
</feature>
<dbReference type="Proteomes" id="UP000824179">
    <property type="component" value="Unassembled WGS sequence"/>
</dbReference>
<dbReference type="InterPro" id="IPR029479">
    <property type="entry name" value="Nitroreductase"/>
</dbReference>
<evidence type="ECO:0000313" key="8">
    <source>
        <dbReference type="Proteomes" id="UP000824179"/>
    </source>
</evidence>
<evidence type="ECO:0000256" key="3">
    <source>
        <dbReference type="ARBA" id="ARBA00022630"/>
    </source>
</evidence>
<comment type="similarity">
    <text evidence="2">Belongs to the nitroreductase family.</text>
</comment>
<sequence length="169" mass="18831">MNVTEAIRARRSIRKFTGAEIPQEHLDAILEAAMLGPSARNMRPYEFAVVKDRALLKELSEACPRWYMAEGAACVIIVFARPDLEEGLGHEFWQQDCSAATENILLQALELGYGTCWCGVYPIAERVAAIRRILGTGENSVPVSLIPMGVPAEHPAPRGHYEKSRVKYY</sequence>